<dbReference type="InterPro" id="IPR050346">
    <property type="entry name" value="FMO-like"/>
</dbReference>
<dbReference type="GO" id="GO:0050660">
    <property type="term" value="F:flavin adenine dinucleotide binding"/>
    <property type="evidence" value="ECO:0007669"/>
    <property type="project" value="InterPro"/>
</dbReference>
<accession>J5TQG5</accession>
<dbReference type="KEGG" id="tasa:A1Q1_06262"/>
<keyword evidence="4" id="KW-0521">NADP</keyword>
<proteinExistence type="inferred from homology"/>
<comment type="similarity">
    <text evidence="1">Belongs to the FMO family.</text>
</comment>
<evidence type="ECO:0000256" key="2">
    <source>
        <dbReference type="ARBA" id="ARBA00022630"/>
    </source>
</evidence>
<dbReference type="EMBL" id="ALBS01000032">
    <property type="protein sequence ID" value="EJT52156.1"/>
    <property type="molecule type" value="Genomic_DNA"/>
</dbReference>
<evidence type="ECO:0008006" key="8">
    <source>
        <dbReference type="Google" id="ProtNLM"/>
    </source>
</evidence>
<dbReference type="Gene3D" id="3.50.50.60">
    <property type="entry name" value="FAD/NAD(P)-binding domain"/>
    <property type="match status" value="2"/>
</dbReference>
<evidence type="ECO:0000313" key="6">
    <source>
        <dbReference type="EMBL" id="EJT52156.1"/>
    </source>
</evidence>
<dbReference type="OrthoDB" id="66881at2759"/>
<evidence type="ECO:0000313" key="7">
    <source>
        <dbReference type="Proteomes" id="UP000002748"/>
    </source>
</evidence>
<dbReference type="GO" id="GO:0004499">
    <property type="term" value="F:N,N-dimethylaniline monooxygenase activity"/>
    <property type="evidence" value="ECO:0007669"/>
    <property type="project" value="InterPro"/>
</dbReference>
<protein>
    <recommendedName>
        <fullName evidence="8">Monooxygenase</fullName>
    </recommendedName>
</protein>
<dbReference type="GO" id="GO:0050661">
    <property type="term" value="F:NADP binding"/>
    <property type="evidence" value="ECO:0007669"/>
    <property type="project" value="InterPro"/>
</dbReference>
<dbReference type="SUPFAM" id="SSF51905">
    <property type="entry name" value="FAD/NAD(P)-binding domain"/>
    <property type="match status" value="1"/>
</dbReference>
<keyword evidence="5" id="KW-0560">Oxidoreductase</keyword>
<dbReference type="PANTHER" id="PTHR23023">
    <property type="entry name" value="DIMETHYLANILINE MONOOXYGENASE"/>
    <property type="match status" value="1"/>
</dbReference>
<evidence type="ECO:0000256" key="4">
    <source>
        <dbReference type="ARBA" id="ARBA00022857"/>
    </source>
</evidence>
<dbReference type="GeneID" id="25989774"/>
<reference evidence="6 7" key="1">
    <citation type="journal article" date="2012" name="Eukaryot. Cell">
        <title>Draft genome sequence of CBS 2479, the standard type strain of Trichosporon asahii.</title>
        <authorList>
            <person name="Yang R.Y."/>
            <person name="Li H.T."/>
            <person name="Zhu H."/>
            <person name="Zhou G.P."/>
            <person name="Wang M."/>
            <person name="Wang L."/>
        </authorList>
    </citation>
    <scope>NUCLEOTIDE SEQUENCE [LARGE SCALE GENOMIC DNA]</scope>
    <source>
        <strain evidence="7">ATCC 90039 / CBS 2479 / JCM 2466 / KCTC 7840 / NCYC 2677 / UAMH 7654</strain>
    </source>
</reference>
<evidence type="ECO:0000256" key="1">
    <source>
        <dbReference type="ARBA" id="ARBA00009183"/>
    </source>
</evidence>
<keyword evidence="2" id="KW-0285">Flavoprotein</keyword>
<keyword evidence="3" id="KW-0274">FAD</keyword>
<sequence length="475" mass="52526">MSDSPAIPLPPLTRVAVIGGGGPSGLVAVKQLLDAGVRPDQIAAFDDRPAAGGVWNYVADPGTPDIAWRENGMAVLRSEREKAHPGALGPGDSMAYRGAEFPESNPLFPHHPQVKEYLQAYSREKGVIQWNTLVMSVKHNPSSTGPADHWAVEVEHDGKRRTEYVSHVIVSNGHYNEPFVPSVPGLDTFKGTLIHSRWWRNAAQFRGKNVIVVGSRASGFDIARELAQDDYNAREAGHPNPERKIYQSVRGVVDKPEWDTDFPWSGEITVVSQIVKCDGDTFELMDGKKISAEVVVYATGYLYSYPFFDGAPFTKHPVTKSLAPAEEGIPAAGGQTIMNLTPDDVFYAPDPTLAFIGLREYHIPQSSEEYDELTADYMVNPLLLGETTAHLIAWAFTHNEVPPLPPLIRMTDSPHDIKVGFPAEFDNQDNWLKAIGEEANSQGGDHPDHGWPRISDRTRQLREDALKLRREHLGY</sequence>
<dbReference type="RefSeq" id="XP_014183341.1">
    <property type="nucleotide sequence ID" value="XM_014327866.1"/>
</dbReference>
<evidence type="ECO:0000256" key="5">
    <source>
        <dbReference type="ARBA" id="ARBA00023002"/>
    </source>
</evidence>
<dbReference type="InterPro" id="IPR020946">
    <property type="entry name" value="Flavin_mOase-like"/>
</dbReference>
<dbReference type="InterPro" id="IPR036188">
    <property type="entry name" value="FAD/NAD-bd_sf"/>
</dbReference>
<dbReference type="Proteomes" id="UP000002748">
    <property type="component" value="Unassembled WGS sequence"/>
</dbReference>
<gene>
    <name evidence="6" type="ORF">A1Q1_06262</name>
</gene>
<dbReference type="HOGENOM" id="CLU_006909_5_0_1"/>
<comment type="caution">
    <text evidence="6">The sequence shown here is derived from an EMBL/GenBank/DDBJ whole genome shotgun (WGS) entry which is preliminary data.</text>
</comment>
<evidence type="ECO:0000256" key="3">
    <source>
        <dbReference type="ARBA" id="ARBA00022827"/>
    </source>
</evidence>
<name>J5TQG5_TRIAS</name>
<dbReference type="VEuPathDB" id="FungiDB:A1Q1_06262"/>
<organism evidence="6 7">
    <name type="scientific">Trichosporon asahii var. asahii (strain ATCC 90039 / CBS 2479 / JCM 2466 / KCTC 7840 / NBRC 103889/ NCYC 2677 / UAMH 7654)</name>
    <name type="common">Yeast</name>
    <dbReference type="NCBI Taxonomy" id="1186058"/>
    <lineage>
        <taxon>Eukaryota</taxon>
        <taxon>Fungi</taxon>
        <taxon>Dikarya</taxon>
        <taxon>Basidiomycota</taxon>
        <taxon>Agaricomycotina</taxon>
        <taxon>Tremellomycetes</taxon>
        <taxon>Trichosporonales</taxon>
        <taxon>Trichosporonaceae</taxon>
        <taxon>Trichosporon</taxon>
    </lineage>
</organism>
<dbReference type="InterPro" id="IPR000960">
    <property type="entry name" value="Flavin_mOase"/>
</dbReference>
<dbReference type="PRINTS" id="PR00370">
    <property type="entry name" value="FMOXYGENASE"/>
</dbReference>
<dbReference type="AlphaFoldDB" id="J5TQG5"/>
<dbReference type="Pfam" id="PF00743">
    <property type="entry name" value="FMO-like"/>
    <property type="match status" value="1"/>
</dbReference>